<dbReference type="InterPro" id="IPR027417">
    <property type="entry name" value="P-loop_NTPase"/>
</dbReference>
<evidence type="ECO:0000313" key="2">
    <source>
        <dbReference type="EMBL" id="KJH71467.1"/>
    </source>
</evidence>
<dbReference type="AlphaFoldDB" id="A0A0D8ZSX8"/>
<dbReference type="PATRIC" id="fig|1618023.3.peg.4504"/>
<dbReference type="STRING" id="1618023.UH38_12915"/>
<organism evidence="2 3">
    <name type="scientific">Aliterella atlantica CENA595</name>
    <dbReference type="NCBI Taxonomy" id="1618023"/>
    <lineage>
        <taxon>Bacteria</taxon>
        <taxon>Bacillati</taxon>
        <taxon>Cyanobacteriota</taxon>
        <taxon>Cyanophyceae</taxon>
        <taxon>Chroococcidiopsidales</taxon>
        <taxon>Aliterellaceae</taxon>
        <taxon>Aliterella</taxon>
    </lineage>
</organism>
<dbReference type="OrthoDB" id="5522963at2"/>
<keyword evidence="3" id="KW-1185">Reference proteome</keyword>
<sequence>MDFEQALEVVDASVFARFGRHLTDVETAILSGAWQSQTYEQIAVTSGYSASYITRDVGPKVWKSLSEVLGETVSKTNFQAALERHWRSQNKTIQSITRLDADNDFLEVPVGIVPLDSAFYIQRPPIEERAYAQVSKPGSLIRITAPRQMGKTSLMHRILDRARQEGLRTVLLSLQQADNSIFTSLDKFLRWLGANVSRQLTLEPKLDAYWDADIGSKVSCTIYFQEYLLSEINSPIVLALDEVNRIFEYPEIYLDFLPLLRSWYEDAVELEKWQKLRLIVVHTTEAYIPLDINQSPFNVGLPIKLPEFSLEQVQDLAARHHLNWLKQEQLTALWALVGGHPYLVRVAMYHLARQEISLAELLQTAPTVAGIYSDRLRHHLAYLQEHPELATAFKQVVEADEPLPLEAIAAYKLESMGLVKLQANLATPSCQLYRLYFRAQLS</sequence>
<protein>
    <recommendedName>
        <fullName evidence="1">vWA-MoxR associated protein N-terminal HTH domain-containing protein</fullName>
    </recommendedName>
</protein>
<accession>A0A0D8ZSX8</accession>
<evidence type="ECO:0000313" key="3">
    <source>
        <dbReference type="Proteomes" id="UP000032452"/>
    </source>
</evidence>
<proteinExistence type="predicted"/>
<feature type="domain" description="vWA-MoxR associated protein N-terminal HTH" evidence="1">
    <location>
        <begin position="1"/>
        <end position="85"/>
    </location>
</feature>
<dbReference type="Proteomes" id="UP000032452">
    <property type="component" value="Unassembled WGS sequence"/>
</dbReference>
<dbReference type="Gene3D" id="3.40.50.300">
    <property type="entry name" value="P-loop containing nucleotide triphosphate hydrolases"/>
    <property type="match status" value="1"/>
</dbReference>
<dbReference type="SUPFAM" id="SSF52540">
    <property type="entry name" value="P-loop containing nucleoside triphosphate hydrolases"/>
    <property type="match status" value="1"/>
</dbReference>
<dbReference type="EMBL" id="JYON01000012">
    <property type="protein sequence ID" value="KJH71467.1"/>
    <property type="molecule type" value="Genomic_DNA"/>
</dbReference>
<reference evidence="2 3" key="1">
    <citation type="submission" date="2015-02" db="EMBL/GenBank/DDBJ databases">
        <title>Draft genome of a novel marine cyanobacterium (Chroococcales) isolated from South Atlantic Ocean.</title>
        <authorList>
            <person name="Rigonato J."/>
            <person name="Alvarenga D.O."/>
            <person name="Branco L.H."/>
            <person name="Varani A.M."/>
            <person name="Brandini F.P."/>
            <person name="Fiore M.F."/>
        </authorList>
    </citation>
    <scope>NUCLEOTIDE SEQUENCE [LARGE SCALE GENOMIC DNA]</scope>
    <source>
        <strain evidence="2 3">CENA595</strain>
    </source>
</reference>
<dbReference type="Pfam" id="PF14516">
    <property type="entry name" value="AAA_35"/>
    <property type="match status" value="1"/>
</dbReference>
<name>A0A0D8ZSX8_9CYAN</name>
<comment type="caution">
    <text evidence="2">The sequence shown here is derived from an EMBL/GenBank/DDBJ whole genome shotgun (WGS) entry which is preliminary data.</text>
</comment>
<dbReference type="RefSeq" id="WP_045055101.1">
    <property type="nucleotide sequence ID" value="NZ_CAWMDP010000050.1"/>
</dbReference>
<dbReference type="InterPro" id="IPR058651">
    <property type="entry name" value="HTH_VMAP-M9"/>
</dbReference>
<dbReference type="Pfam" id="PF26355">
    <property type="entry name" value="HTH_VMAP-M9"/>
    <property type="match status" value="1"/>
</dbReference>
<evidence type="ECO:0000259" key="1">
    <source>
        <dbReference type="Pfam" id="PF26355"/>
    </source>
</evidence>
<gene>
    <name evidence="2" type="ORF">UH38_12915</name>
</gene>